<evidence type="ECO:0000256" key="1">
    <source>
        <dbReference type="ARBA" id="ARBA00023125"/>
    </source>
</evidence>
<dbReference type="GO" id="GO:0003677">
    <property type="term" value="F:DNA binding"/>
    <property type="evidence" value="ECO:0007669"/>
    <property type="project" value="UniProtKB-UniRule"/>
</dbReference>
<dbReference type="InterPro" id="IPR050624">
    <property type="entry name" value="HTH-type_Tx_Regulator"/>
</dbReference>
<dbReference type="InterPro" id="IPR009057">
    <property type="entry name" value="Homeodomain-like_sf"/>
</dbReference>
<proteinExistence type="predicted"/>
<evidence type="ECO:0000256" key="2">
    <source>
        <dbReference type="PROSITE-ProRule" id="PRU00335"/>
    </source>
</evidence>
<dbReference type="EMBL" id="CP012034">
    <property type="protein sequence ID" value="AKP67138.1"/>
    <property type="molecule type" value="Genomic_DNA"/>
</dbReference>
<feature type="DNA-binding region" description="H-T-H motif" evidence="2">
    <location>
        <begin position="29"/>
        <end position="48"/>
    </location>
</feature>
<dbReference type="PANTHER" id="PTHR43479:SF7">
    <property type="entry name" value="TETR-FAMILY TRANSCRIPTIONAL REGULATOR"/>
    <property type="match status" value="1"/>
</dbReference>
<dbReference type="SUPFAM" id="SSF46689">
    <property type="entry name" value="Homeodomain-like"/>
    <property type="match status" value="1"/>
</dbReference>
<dbReference type="OrthoDB" id="9810250at2"/>
<dbReference type="STRING" id="1007676.ABM34_06030"/>
<dbReference type="InterPro" id="IPR001647">
    <property type="entry name" value="HTH_TetR"/>
</dbReference>
<dbReference type="Gene3D" id="1.10.357.10">
    <property type="entry name" value="Tetracycline Repressor, domain 2"/>
    <property type="match status" value="1"/>
</dbReference>
<dbReference type="Proteomes" id="UP000036106">
    <property type="component" value="Chromosome"/>
</dbReference>
<name>A0A0H4QKB7_9LACO</name>
<sequence length="185" mass="21640">MSQVTERTKSAIVTAMISLLQKKPFDKITVGDICKESQINHSTFYRYFNDKFSLLHAVFEYLLDDLLAETKSTETIINQIADFIGKNNDFMRHVSPQYQTKANMYPEFRLILKDIVTRKYESHENVDDDPLINMIKDSHTPELMISFIVGALVGVVEYLEDNDFKIPKDEFTSFTEDFFRKWISK</sequence>
<feature type="domain" description="HTH tetR-type" evidence="3">
    <location>
        <begin position="6"/>
        <end position="66"/>
    </location>
</feature>
<keyword evidence="5" id="KW-1185">Reference proteome</keyword>
<evidence type="ECO:0000259" key="3">
    <source>
        <dbReference type="PROSITE" id="PS50977"/>
    </source>
</evidence>
<dbReference type="PANTHER" id="PTHR43479">
    <property type="entry name" value="ACREF/ENVCD OPERON REPRESSOR-RELATED"/>
    <property type="match status" value="1"/>
</dbReference>
<protein>
    <submittedName>
        <fullName evidence="4">TetR family transcriptional regulator</fullName>
    </submittedName>
</protein>
<reference evidence="5" key="1">
    <citation type="submission" date="2015-07" db="EMBL/GenBank/DDBJ databases">
        <title>Lactobacillus ginsenosidimutans/EMML 3141/ whole genome sequencing.</title>
        <authorList>
            <person name="Kim M.K."/>
            <person name="Im W.-T."/>
            <person name="Srinivasan S."/>
            <person name="Lee J.-J."/>
        </authorList>
    </citation>
    <scope>NUCLEOTIDE SEQUENCE [LARGE SCALE GENOMIC DNA]</scope>
    <source>
        <strain evidence="5">EMML 3041</strain>
    </source>
</reference>
<dbReference type="PROSITE" id="PS50977">
    <property type="entry name" value="HTH_TETR_2"/>
    <property type="match status" value="1"/>
</dbReference>
<dbReference type="AlphaFoldDB" id="A0A0H4QKB7"/>
<evidence type="ECO:0000313" key="4">
    <source>
        <dbReference type="EMBL" id="AKP67138.1"/>
    </source>
</evidence>
<evidence type="ECO:0000313" key="5">
    <source>
        <dbReference type="Proteomes" id="UP000036106"/>
    </source>
</evidence>
<dbReference type="PATRIC" id="fig|1007676.4.peg.1196"/>
<dbReference type="Pfam" id="PF00440">
    <property type="entry name" value="TetR_N"/>
    <property type="match status" value="1"/>
</dbReference>
<dbReference type="KEGG" id="lgn:ABM34_06030"/>
<dbReference type="RefSeq" id="WP_048704257.1">
    <property type="nucleotide sequence ID" value="NZ_CP012034.1"/>
</dbReference>
<keyword evidence="1 2" id="KW-0238">DNA-binding</keyword>
<gene>
    <name evidence="4" type="ORF">ABM34_06030</name>
</gene>
<organism evidence="4 5">
    <name type="scientific">Companilactobacillus ginsenosidimutans</name>
    <dbReference type="NCBI Taxonomy" id="1007676"/>
    <lineage>
        <taxon>Bacteria</taxon>
        <taxon>Bacillati</taxon>
        <taxon>Bacillota</taxon>
        <taxon>Bacilli</taxon>
        <taxon>Lactobacillales</taxon>
        <taxon>Lactobacillaceae</taxon>
        <taxon>Companilactobacillus</taxon>
    </lineage>
</organism>
<accession>A0A0H4QKB7</accession>